<dbReference type="InterPro" id="IPR036286">
    <property type="entry name" value="LexA/Signal_pep-like_sf"/>
</dbReference>
<dbReference type="GO" id="GO:0006465">
    <property type="term" value="P:signal peptide processing"/>
    <property type="evidence" value="ECO:0007669"/>
    <property type="project" value="InterPro"/>
</dbReference>
<dbReference type="PANTHER" id="PTHR46041">
    <property type="entry name" value="MITOCHONDRIAL INNER MEMBRANE PROTEASE SUBUNIT 2"/>
    <property type="match status" value="1"/>
</dbReference>
<dbReference type="InterPro" id="IPR037730">
    <property type="entry name" value="IMP2"/>
</dbReference>
<dbReference type="GO" id="GO:0004252">
    <property type="term" value="F:serine-type endopeptidase activity"/>
    <property type="evidence" value="ECO:0007669"/>
    <property type="project" value="InterPro"/>
</dbReference>
<dbReference type="Gene3D" id="2.10.109.10">
    <property type="entry name" value="Umud Fragment, subunit A"/>
    <property type="match status" value="1"/>
</dbReference>
<gene>
    <name evidence="8" type="ORF">BT96DRAFT_969422</name>
</gene>
<evidence type="ECO:0000256" key="2">
    <source>
        <dbReference type="ARBA" id="ARBA00022670"/>
    </source>
</evidence>
<dbReference type="Proteomes" id="UP000799118">
    <property type="component" value="Unassembled WGS sequence"/>
</dbReference>
<keyword evidence="2" id="KW-0645">Protease</keyword>
<evidence type="ECO:0000313" key="8">
    <source>
        <dbReference type="EMBL" id="KAE9410346.1"/>
    </source>
</evidence>
<evidence type="ECO:0000256" key="4">
    <source>
        <dbReference type="ARBA" id="ARBA00022801"/>
    </source>
</evidence>
<keyword evidence="9" id="KW-1185">Reference proteome</keyword>
<keyword evidence="6 7" id="KW-0472">Membrane</keyword>
<evidence type="ECO:0000256" key="7">
    <source>
        <dbReference type="SAM" id="Phobius"/>
    </source>
</evidence>
<dbReference type="SUPFAM" id="SSF51306">
    <property type="entry name" value="LexA/Signal peptidase"/>
    <property type="match status" value="1"/>
</dbReference>
<comment type="subcellular location">
    <subcellularLocation>
        <location evidence="1">Membrane</location>
        <topology evidence="1">Single-pass membrane protein</topology>
    </subcellularLocation>
</comment>
<evidence type="ECO:0000256" key="5">
    <source>
        <dbReference type="ARBA" id="ARBA00022989"/>
    </source>
</evidence>
<dbReference type="InterPro" id="IPR019533">
    <property type="entry name" value="Peptidase_S26"/>
</dbReference>
<keyword evidence="3 7" id="KW-0812">Transmembrane</keyword>
<accession>A0A6A4IIB6</accession>
<dbReference type="OrthoDB" id="308440at2759"/>
<dbReference type="EMBL" id="ML769385">
    <property type="protein sequence ID" value="KAE9410346.1"/>
    <property type="molecule type" value="Genomic_DNA"/>
</dbReference>
<evidence type="ECO:0008006" key="10">
    <source>
        <dbReference type="Google" id="ProtNLM"/>
    </source>
</evidence>
<feature type="non-terminal residue" evidence="8">
    <location>
        <position position="1"/>
    </location>
</feature>
<keyword evidence="4" id="KW-0378">Hydrolase</keyword>
<protein>
    <recommendedName>
        <fullName evidence="10">Mitochondrial inner membrane protease subunit</fullName>
    </recommendedName>
</protein>
<dbReference type="AlphaFoldDB" id="A0A6A4IIB6"/>
<dbReference type="CDD" id="cd06530">
    <property type="entry name" value="S26_SPase_I"/>
    <property type="match status" value="1"/>
</dbReference>
<evidence type="ECO:0000313" key="9">
    <source>
        <dbReference type="Proteomes" id="UP000799118"/>
    </source>
</evidence>
<keyword evidence="5 7" id="KW-1133">Transmembrane helix</keyword>
<name>A0A6A4IIB6_9AGAR</name>
<evidence type="ECO:0000256" key="1">
    <source>
        <dbReference type="ARBA" id="ARBA00004167"/>
    </source>
</evidence>
<proteinExistence type="predicted"/>
<dbReference type="GO" id="GO:0042720">
    <property type="term" value="C:mitochondrial inner membrane peptidase complex"/>
    <property type="evidence" value="ECO:0007669"/>
    <property type="project" value="InterPro"/>
</dbReference>
<feature type="transmembrane region" description="Helical" evidence="7">
    <location>
        <begin position="29"/>
        <end position="47"/>
    </location>
</feature>
<evidence type="ECO:0000256" key="3">
    <source>
        <dbReference type="ARBA" id="ARBA00022692"/>
    </source>
</evidence>
<reference evidence="8" key="1">
    <citation type="journal article" date="2019" name="Environ. Microbiol.">
        <title>Fungal ecological strategies reflected in gene transcription - a case study of two litter decomposers.</title>
        <authorList>
            <person name="Barbi F."/>
            <person name="Kohler A."/>
            <person name="Barry K."/>
            <person name="Baskaran P."/>
            <person name="Daum C."/>
            <person name="Fauchery L."/>
            <person name="Ihrmark K."/>
            <person name="Kuo A."/>
            <person name="LaButti K."/>
            <person name="Lipzen A."/>
            <person name="Morin E."/>
            <person name="Grigoriev I.V."/>
            <person name="Henrissat B."/>
            <person name="Lindahl B."/>
            <person name="Martin F."/>
        </authorList>
    </citation>
    <scope>NUCLEOTIDE SEQUENCE</scope>
    <source>
        <strain evidence="8">JB14</strain>
    </source>
</reference>
<organism evidence="8 9">
    <name type="scientific">Gymnopus androsaceus JB14</name>
    <dbReference type="NCBI Taxonomy" id="1447944"/>
    <lineage>
        <taxon>Eukaryota</taxon>
        <taxon>Fungi</taxon>
        <taxon>Dikarya</taxon>
        <taxon>Basidiomycota</taxon>
        <taxon>Agaricomycotina</taxon>
        <taxon>Agaricomycetes</taxon>
        <taxon>Agaricomycetidae</taxon>
        <taxon>Agaricales</taxon>
        <taxon>Marasmiineae</taxon>
        <taxon>Omphalotaceae</taxon>
        <taxon>Gymnopus</taxon>
    </lineage>
</organism>
<evidence type="ECO:0000256" key="6">
    <source>
        <dbReference type="ARBA" id="ARBA00023136"/>
    </source>
</evidence>
<dbReference type="PANTHER" id="PTHR46041:SF2">
    <property type="entry name" value="MITOCHONDRIAL INNER MEMBRANE PROTEASE SUBUNIT 2"/>
    <property type="match status" value="1"/>
</dbReference>
<dbReference type="GO" id="GO:0006627">
    <property type="term" value="P:protein processing involved in protein targeting to mitochondrion"/>
    <property type="evidence" value="ECO:0007669"/>
    <property type="project" value="InterPro"/>
</dbReference>
<sequence length="135" mass="15805">MRPNPILHGPQTNLLHRHLTPWKSLTKTSWRYVYWFPTVFVVSYYFYNLKIVSGRSMQPTLNPDSSLWRDVGLFNRYVIHTKLEFNRGDIVTLRSPEDPNRVLVKEDCCSRRRSRQDSAAISRSGSCCTQRQSLG</sequence>